<dbReference type="GO" id="GO:0003700">
    <property type="term" value="F:DNA-binding transcription factor activity"/>
    <property type="evidence" value="ECO:0007669"/>
    <property type="project" value="InterPro"/>
</dbReference>
<dbReference type="InterPro" id="IPR020449">
    <property type="entry name" value="Tscrpt_reg_AraC-type_HTH"/>
</dbReference>
<dbReference type="SUPFAM" id="SSF46689">
    <property type="entry name" value="Homeodomain-like"/>
    <property type="match status" value="1"/>
</dbReference>
<dbReference type="OrthoDB" id="9814125at2"/>
<protein>
    <submittedName>
        <fullName evidence="5">AraC family transcriptional regulator</fullName>
    </submittedName>
</protein>
<proteinExistence type="predicted"/>
<dbReference type="EMBL" id="SNAA01000002">
    <property type="protein sequence ID" value="TDL83549.1"/>
    <property type="molecule type" value="Genomic_DNA"/>
</dbReference>
<dbReference type="Gene3D" id="2.60.120.10">
    <property type="entry name" value="Jelly Rolls"/>
    <property type="match status" value="1"/>
</dbReference>
<evidence type="ECO:0000256" key="2">
    <source>
        <dbReference type="ARBA" id="ARBA00023125"/>
    </source>
</evidence>
<dbReference type="AlphaFoldDB" id="A0A4V3BAK6"/>
<dbReference type="SUPFAM" id="SSF51215">
    <property type="entry name" value="Regulatory protein AraC"/>
    <property type="match status" value="1"/>
</dbReference>
<sequence>MKHTAAPQPGYRVVSLRQLAAGGRWRTEAMRSYGQPLLYWFTRGQGRITVQGVTRGWGPHNAVYLPGDTMHGFEVTGTVGGYALHFTQGDAATLPDSALHLRLRDAASQGEMNIQVENIRREIELGDAASARALANHASLLGVWMDRHAETALDAAADPPRAAESLTEAYVALVERHYREGRSVASYAARLGVTATHLSRCCKQTSGRTASGLLHDRVTFEARRLLGETDLPVKEVAQRLGFTSAAYFTRAFQARSGLTPTGFRRRK</sequence>
<dbReference type="SMART" id="SM00342">
    <property type="entry name" value="HTH_ARAC"/>
    <property type="match status" value="1"/>
</dbReference>
<dbReference type="PROSITE" id="PS01124">
    <property type="entry name" value="HTH_ARAC_FAMILY_2"/>
    <property type="match status" value="1"/>
</dbReference>
<evidence type="ECO:0000256" key="1">
    <source>
        <dbReference type="ARBA" id="ARBA00023015"/>
    </source>
</evidence>
<dbReference type="PANTHER" id="PTHR43280">
    <property type="entry name" value="ARAC-FAMILY TRANSCRIPTIONAL REGULATOR"/>
    <property type="match status" value="1"/>
</dbReference>
<evidence type="ECO:0000313" key="6">
    <source>
        <dbReference type="Proteomes" id="UP000295701"/>
    </source>
</evidence>
<name>A0A4V3BAK6_9RHOB</name>
<dbReference type="InterPro" id="IPR037923">
    <property type="entry name" value="HTH-like"/>
</dbReference>
<dbReference type="Gene3D" id="1.10.10.60">
    <property type="entry name" value="Homeodomain-like"/>
    <property type="match status" value="1"/>
</dbReference>
<accession>A0A4V3BAK6</accession>
<evidence type="ECO:0000259" key="4">
    <source>
        <dbReference type="PROSITE" id="PS01124"/>
    </source>
</evidence>
<dbReference type="GO" id="GO:0043565">
    <property type="term" value="F:sequence-specific DNA binding"/>
    <property type="evidence" value="ECO:0007669"/>
    <property type="project" value="InterPro"/>
</dbReference>
<comment type="caution">
    <text evidence="5">The sequence shown here is derived from an EMBL/GenBank/DDBJ whole genome shotgun (WGS) entry which is preliminary data.</text>
</comment>
<dbReference type="Proteomes" id="UP000295701">
    <property type="component" value="Unassembled WGS sequence"/>
</dbReference>
<keyword evidence="6" id="KW-1185">Reference proteome</keyword>
<keyword evidence="1" id="KW-0805">Transcription regulation</keyword>
<evidence type="ECO:0000313" key="5">
    <source>
        <dbReference type="EMBL" id="TDL83549.1"/>
    </source>
</evidence>
<evidence type="ECO:0000256" key="3">
    <source>
        <dbReference type="ARBA" id="ARBA00023163"/>
    </source>
</evidence>
<reference evidence="5 6" key="1">
    <citation type="submission" date="2019-03" db="EMBL/GenBank/DDBJ databases">
        <title>Primorskyibacter sp. SS33 isolated from sediments.</title>
        <authorList>
            <person name="Xunke S."/>
        </authorList>
    </citation>
    <scope>NUCLEOTIDE SEQUENCE [LARGE SCALE GENOMIC DNA]</scope>
    <source>
        <strain evidence="5 6">SS33</strain>
    </source>
</reference>
<dbReference type="Pfam" id="PF12833">
    <property type="entry name" value="HTH_18"/>
    <property type="match status" value="1"/>
</dbReference>
<dbReference type="InterPro" id="IPR014710">
    <property type="entry name" value="RmlC-like_jellyroll"/>
</dbReference>
<dbReference type="RefSeq" id="WP_133395502.1">
    <property type="nucleotide sequence ID" value="NZ_SNAA01000002.1"/>
</dbReference>
<gene>
    <name evidence="5" type="ORF">E2L08_02580</name>
</gene>
<dbReference type="PANTHER" id="PTHR43280:SF32">
    <property type="entry name" value="TRANSCRIPTIONAL REGULATORY PROTEIN"/>
    <property type="match status" value="1"/>
</dbReference>
<feature type="domain" description="HTH araC/xylS-type" evidence="4">
    <location>
        <begin position="168"/>
        <end position="266"/>
    </location>
</feature>
<organism evidence="5 6">
    <name type="scientific">Palleronia sediminis</name>
    <dbReference type="NCBI Taxonomy" id="2547833"/>
    <lineage>
        <taxon>Bacteria</taxon>
        <taxon>Pseudomonadati</taxon>
        <taxon>Pseudomonadota</taxon>
        <taxon>Alphaproteobacteria</taxon>
        <taxon>Rhodobacterales</taxon>
        <taxon>Roseobacteraceae</taxon>
        <taxon>Palleronia</taxon>
    </lineage>
</organism>
<keyword evidence="3" id="KW-0804">Transcription</keyword>
<keyword evidence="2" id="KW-0238">DNA-binding</keyword>
<dbReference type="InterPro" id="IPR009057">
    <property type="entry name" value="Homeodomain-like_sf"/>
</dbReference>
<dbReference type="InterPro" id="IPR018060">
    <property type="entry name" value="HTH_AraC"/>
</dbReference>
<dbReference type="PRINTS" id="PR00032">
    <property type="entry name" value="HTHARAC"/>
</dbReference>